<dbReference type="OrthoDB" id="1202968at2"/>
<feature type="chain" id="PRO_5015497134" evidence="1">
    <location>
        <begin position="19"/>
        <end position="121"/>
    </location>
</feature>
<dbReference type="EMBL" id="MQUA01000013">
    <property type="protein sequence ID" value="PQB08041.1"/>
    <property type="molecule type" value="Genomic_DNA"/>
</dbReference>
<protein>
    <submittedName>
        <fullName evidence="2">Uncharacterized protein</fullName>
    </submittedName>
</protein>
<dbReference type="Proteomes" id="UP000239522">
    <property type="component" value="Unassembled WGS sequence"/>
</dbReference>
<keyword evidence="1" id="KW-0732">Signal</keyword>
<keyword evidence="3" id="KW-1185">Reference proteome</keyword>
<name>A0A2S7KZJ2_9FLAO</name>
<reference evidence="2 3" key="1">
    <citation type="submission" date="2016-11" db="EMBL/GenBank/DDBJ databases">
        <title>Trade-off between light-utilization and light-protection in marine flavobacteria.</title>
        <authorList>
            <person name="Kumagai Y."/>
        </authorList>
    </citation>
    <scope>NUCLEOTIDE SEQUENCE [LARGE SCALE GENOMIC DNA]</scope>
    <source>
        <strain evidence="2 3">ATCC 700397</strain>
    </source>
</reference>
<evidence type="ECO:0000256" key="1">
    <source>
        <dbReference type="SAM" id="SignalP"/>
    </source>
</evidence>
<evidence type="ECO:0000313" key="3">
    <source>
        <dbReference type="Proteomes" id="UP000239522"/>
    </source>
</evidence>
<comment type="caution">
    <text evidence="2">The sequence shown here is derived from an EMBL/GenBank/DDBJ whole genome shotgun (WGS) entry which is preliminary data.</text>
</comment>
<evidence type="ECO:0000313" key="2">
    <source>
        <dbReference type="EMBL" id="PQB08041.1"/>
    </source>
</evidence>
<sequence length="121" mass="13687">MKKILILFLLTLSIFIYGQEEKTDATYFKDIVTKVTSLKFSSSSIKDLESIVWEDVKSIFDKNSPEEKVALSFEIDLKESKNKFKGSLTVSGPTKNLDSLIISAKKTVKSLIRISKGYQNK</sequence>
<dbReference type="AlphaFoldDB" id="A0A2S7KZJ2"/>
<accession>A0A2S7KZJ2</accession>
<organism evidence="2 3">
    <name type="scientific">Polaribacter filamentus</name>
    <dbReference type="NCBI Taxonomy" id="53483"/>
    <lineage>
        <taxon>Bacteria</taxon>
        <taxon>Pseudomonadati</taxon>
        <taxon>Bacteroidota</taxon>
        <taxon>Flavobacteriia</taxon>
        <taxon>Flavobacteriales</taxon>
        <taxon>Flavobacteriaceae</taxon>
    </lineage>
</organism>
<dbReference type="RefSeq" id="WP_104810245.1">
    <property type="nucleotide sequence ID" value="NZ_MQUA01000013.1"/>
</dbReference>
<gene>
    <name evidence="2" type="ORF">BST83_13450</name>
</gene>
<proteinExistence type="predicted"/>
<feature type="signal peptide" evidence="1">
    <location>
        <begin position="1"/>
        <end position="18"/>
    </location>
</feature>